<keyword evidence="3" id="KW-0675">Receptor</keyword>
<gene>
    <name evidence="3" type="primary">LENG8</name>
    <name evidence="3" type="ORF">CDAR_266681</name>
</gene>
<evidence type="ECO:0000313" key="3">
    <source>
        <dbReference type="EMBL" id="GIY09683.1"/>
    </source>
</evidence>
<reference evidence="3 4" key="1">
    <citation type="submission" date="2021-06" db="EMBL/GenBank/DDBJ databases">
        <title>Caerostris darwini draft genome.</title>
        <authorList>
            <person name="Kono N."/>
            <person name="Arakawa K."/>
        </authorList>
    </citation>
    <scope>NUCLEOTIDE SEQUENCE [LARGE SCALE GENOMIC DNA]</scope>
</reference>
<dbReference type="InterPro" id="IPR000717">
    <property type="entry name" value="PCI_dom"/>
</dbReference>
<keyword evidence="4" id="KW-1185">Reference proteome</keyword>
<evidence type="ECO:0000313" key="4">
    <source>
        <dbReference type="Proteomes" id="UP001054837"/>
    </source>
</evidence>
<protein>
    <submittedName>
        <fullName evidence="3">Leukocyte receptor cluster member 8</fullName>
    </submittedName>
</protein>
<feature type="domain" description="PCI" evidence="2">
    <location>
        <begin position="575"/>
        <end position="737"/>
    </location>
</feature>
<evidence type="ECO:0000259" key="2">
    <source>
        <dbReference type="PROSITE" id="PS50250"/>
    </source>
</evidence>
<dbReference type="Proteomes" id="UP001054837">
    <property type="component" value="Unassembled WGS sequence"/>
</dbReference>
<dbReference type="PANTHER" id="PTHR12436:SF4">
    <property type="entry name" value="LEUKOCYTE RECEPTOR CLUSTER MEMBER 8"/>
    <property type="match status" value="1"/>
</dbReference>
<dbReference type="EMBL" id="BPLQ01004675">
    <property type="protein sequence ID" value="GIY09683.1"/>
    <property type="molecule type" value="Genomic_DNA"/>
</dbReference>
<feature type="compositionally biased region" description="Polar residues" evidence="1">
    <location>
        <begin position="336"/>
        <end position="346"/>
    </location>
</feature>
<dbReference type="PANTHER" id="PTHR12436">
    <property type="entry name" value="80 KDA MCM3-ASSOCIATED PROTEIN"/>
    <property type="match status" value="1"/>
</dbReference>
<dbReference type="InterPro" id="IPR005062">
    <property type="entry name" value="SAC3/GANP/THP3_conserved"/>
</dbReference>
<dbReference type="PROSITE" id="PS50250">
    <property type="entry name" value="PCI"/>
    <property type="match status" value="1"/>
</dbReference>
<dbReference type="Pfam" id="PF03399">
    <property type="entry name" value="SAC3_GANP"/>
    <property type="match status" value="1"/>
</dbReference>
<feature type="region of interest" description="Disordered" evidence="1">
    <location>
        <begin position="30"/>
        <end position="84"/>
    </location>
</feature>
<dbReference type="InterPro" id="IPR045107">
    <property type="entry name" value="SAC3/GANP/THP3"/>
</dbReference>
<dbReference type="GO" id="GO:0005634">
    <property type="term" value="C:nucleus"/>
    <property type="evidence" value="ECO:0007669"/>
    <property type="project" value="TreeGrafter"/>
</dbReference>
<comment type="caution">
    <text evidence="3">The sequence shown here is derived from an EMBL/GenBank/DDBJ whole genome shotgun (WGS) entry which is preliminary data.</text>
</comment>
<feature type="compositionally biased region" description="Low complexity" evidence="1">
    <location>
        <begin position="63"/>
        <end position="73"/>
    </location>
</feature>
<feature type="region of interest" description="Disordered" evidence="1">
    <location>
        <begin position="288"/>
        <end position="311"/>
    </location>
</feature>
<feature type="compositionally biased region" description="Basic residues" evidence="1">
    <location>
        <begin position="419"/>
        <end position="429"/>
    </location>
</feature>
<feature type="compositionally biased region" description="Basic and acidic residues" evidence="1">
    <location>
        <begin position="131"/>
        <end position="144"/>
    </location>
</feature>
<evidence type="ECO:0000256" key="1">
    <source>
        <dbReference type="SAM" id="MobiDB-lite"/>
    </source>
</evidence>
<dbReference type="Gene3D" id="1.25.40.990">
    <property type="match status" value="1"/>
</dbReference>
<dbReference type="AlphaFoldDB" id="A0AAV4QI01"/>
<feature type="compositionally biased region" description="Polar residues" evidence="1">
    <location>
        <begin position="30"/>
        <end position="48"/>
    </location>
</feature>
<name>A0AAV4QI01_9ARAC</name>
<feature type="compositionally biased region" description="Basic residues" evidence="1">
    <location>
        <begin position="350"/>
        <end position="379"/>
    </location>
</feature>
<organism evidence="3 4">
    <name type="scientific">Caerostris darwini</name>
    <dbReference type="NCBI Taxonomy" id="1538125"/>
    <lineage>
        <taxon>Eukaryota</taxon>
        <taxon>Metazoa</taxon>
        <taxon>Ecdysozoa</taxon>
        <taxon>Arthropoda</taxon>
        <taxon>Chelicerata</taxon>
        <taxon>Arachnida</taxon>
        <taxon>Araneae</taxon>
        <taxon>Araneomorphae</taxon>
        <taxon>Entelegynae</taxon>
        <taxon>Araneoidea</taxon>
        <taxon>Araneidae</taxon>
        <taxon>Caerostris</taxon>
    </lineage>
</organism>
<proteinExistence type="predicted"/>
<accession>A0AAV4QI01</accession>
<feature type="region of interest" description="Disordered" evidence="1">
    <location>
        <begin position="119"/>
        <end position="163"/>
    </location>
</feature>
<sequence length="737" mass="83639">MAQWPFVAMSAMVNKAPMPVGIPEEWQKANQALQAVQQPKTTEASSLSAAPEKNESMNDYSSPFPWQQQQQQQQPPPPPMFPTYPQYTGYPPTYGYYNYSYGYIMNNNPYYANTMPPSPSIPSSLPSTPIAEDKPSRAEVEKNTSENTSAMSLPQPPLPPQLSTPKIPTSHETNFYTGISNQAPNSGGIKFNLPKKNVKTTFQTTRQALQERMNNFRNRNSPLLKERNILNQSLQDVASSNPVSAMSGEDWPASLQNYVGRCFDKCETNLDKDQVELILKGKLMKANNDGTLKTKDWDNEPLPSTHSDRLKQEQAQTFYQKLHSLKNPDKKMSPANERNFQKNRINSYRSRSRSRSRSYSRSKSRSRSPSKRVFRRRKYSSSSDSSEDSRGSKKTLSSSVIGPSEMRSIKSTPNSVHKNSNKKKKKKGKQVFTVEPEFCTDERLLKRAARFETKNGKSPKANMLFTICTTPSFTSDEVGTEIEWGSDAVIGTCQDLEKPFLRLTGAVDPTGVRPEEVLKKSFAMVKDHWVRNQDYHFACEQLKSIRQDLVVQCVRNKFTVDVYETHARIALEKGDHTEFNQCQSQLKVLFREVNEGNRLEFTGYHILYTMYTENAIELKNLLTYLKPVEKQDEVVSHALKLAKACSSNNYCRFFKLYISAPKMSGFIIDWFIDRIRKAALKAYIKSFRPNIPISFIQSALAFPTANECMAFLIKANLVFADGGDINCKESVGPLANF</sequence>
<feature type="region of interest" description="Disordered" evidence="1">
    <location>
        <begin position="324"/>
        <end position="430"/>
    </location>
</feature>